<dbReference type="OMA" id="HINCYVE"/>
<sequence>MSLAFIRPFSSSVIAQKVGCAMVKPVHHTIKIEKRLLSPRFPDLKLDPSDIRSPKFRPRLTQQDRVLDHYYNTLESDLLLIQYRHDQIDVEGNKRRKWDMSSPYHLNRPLRKPRGQIVPSPTIKTRTWKNIPRLENITINCFVKEAKIKPELAIAATLQLQQITGCKPSPVYAKANVPTWKLRPGMRMGARVSLSGSDASQFLTTLTEIVLPRIREFRGISNRSGDRYGNIAFGLRPEDIKVFPEIENNQDSWPKTFGMDITLHTSAQTDADARILLSGLGFPFTGGERVPKTLLNDLKIEDENVNDVVTKNSETRAEA</sequence>
<reference evidence="8 9" key="1">
    <citation type="submission" date="2019-07" db="EMBL/GenBank/DDBJ databases">
        <authorList>
            <person name="Friedrich A."/>
            <person name="Schacherer J."/>
        </authorList>
    </citation>
    <scope>NUCLEOTIDE SEQUENCE [LARGE SCALE GENOMIC DNA]</scope>
</reference>
<dbReference type="InterPro" id="IPR002132">
    <property type="entry name" value="Ribosomal_uL5"/>
</dbReference>
<dbReference type="GO" id="GO:1990904">
    <property type="term" value="C:ribonucleoprotein complex"/>
    <property type="evidence" value="ECO:0007669"/>
    <property type="project" value="UniProtKB-KW"/>
</dbReference>
<proteinExistence type="inferred from homology"/>
<evidence type="ECO:0000313" key="10">
    <source>
        <dbReference type="Proteomes" id="UP000568158"/>
    </source>
</evidence>
<comment type="similarity">
    <text evidence="1">Belongs to the universal ribosomal protein uL5 family.</text>
</comment>
<evidence type="ECO:0000256" key="1">
    <source>
        <dbReference type="ARBA" id="ARBA00008553"/>
    </source>
</evidence>
<dbReference type="FunFam" id="3.30.1440.10:FF:000001">
    <property type="entry name" value="50S ribosomal protein L5"/>
    <property type="match status" value="1"/>
</dbReference>
<dbReference type="GO" id="GO:0005840">
    <property type="term" value="C:ribosome"/>
    <property type="evidence" value="ECO:0007669"/>
    <property type="project" value="UniProtKB-KW"/>
</dbReference>
<keyword evidence="3" id="KW-0687">Ribonucleoprotein</keyword>
<keyword evidence="9" id="KW-1185">Reference proteome</keyword>
<dbReference type="InterPro" id="IPR031310">
    <property type="entry name" value="Ribosomal_uL5_N"/>
</dbReference>
<gene>
    <name evidence="8" type="primary">MRPL7</name>
    <name evidence="8" type="ORF">DEBR0S6_09912G</name>
    <name evidence="7" type="ORF">HII12_001622</name>
</gene>
<evidence type="ECO:0000259" key="5">
    <source>
        <dbReference type="Pfam" id="PF00281"/>
    </source>
</evidence>
<feature type="domain" description="Large ribosomal subunit protein uL5 N-terminal" evidence="5">
    <location>
        <begin position="130"/>
        <end position="183"/>
    </location>
</feature>
<dbReference type="EMBL" id="JABCYN010000020">
    <property type="protein sequence ID" value="KAF6013641.1"/>
    <property type="molecule type" value="Genomic_DNA"/>
</dbReference>
<dbReference type="InterPro" id="IPR031309">
    <property type="entry name" value="Ribosomal_uL5_C"/>
</dbReference>
<evidence type="ECO:0000313" key="7">
    <source>
        <dbReference type="EMBL" id="KAF6013641.1"/>
    </source>
</evidence>
<dbReference type="Proteomes" id="UP000568158">
    <property type="component" value="Unassembled WGS sequence"/>
</dbReference>
<evidence type="ECO:0000256" key="2">
    <source>
        <dbReference type="ARBA" id="ARBA00022980"/>
    </source>
</evidence>
<evidence type="ECO:0000259" key="6">
    <source>
        <dbReference type="Pfam" id="PF00673"/>
    </source>
</evidence>
<reference evidence="7 10" key="2">
    <citation type="journal article" date="2020" name="Appl. Microbiol. Biotechnol.">
        <title>Targeted gene deletion in Brettanomyces bruxellensis with an expression-free CRISPR-Cas9 system.</title>
        <authorList>
            <person name="Varela C."/>
            <person name="Bartel C."/>
            <person name="Onetto C."/>
            <person name="Borneman A."/>
        </authorList>
    </citation>
    <scope>NUCLEOTIDE SEQUENCE [LARGE SCALE GENOMIC DNA]</scope>
    <source>
        <strain evidence="7 10">AWRI1613</strain>
    </source>
</reference>
<feature type="domain" description="Large ribosomal subunit protein uL5 C-terminal" evidence="6">
    <location>
        <begin position="188"/>
        <end position="284"/>
    </location>
</feature>
<evidence type="ECO:0000256" key="3">
    <source>
        <dbReference type="ARBA" id="ARBA00023274"/>
    </source>
</evidence>
<dbReference type="InterPro" id="IPR022803">
    <property type="entry name" value="Ribosomal_uL5_dom_sf"/>
</dbReference>
<evidence type="ECO:0000256" key="4">
    <source>
        <dbReference type="ARBA" id="ARBA00040368"/>
    </source>
</evidence>
<dbReference type="Proteomes" id="UP000478008">
    <property type="component" value="Unassembled WGS sequence"/>
</dbReference>
<dbReference type="GO" id="GO:0003735">
    <property type="term" value="F:structural constituent of ribosome"/>
    <property type="evidence" value="ECO:0007669"/>
    <property type="project" value="InterPro"/>
</dbReference>
<name>A0A3F2Y9P1_DEKBR</name>
<dbReference type="PANTHER" id="PTHR11994">
    <property type="entry name" value="60S RIBOSOMAL PROTEIN L11-RELATED"/>
    <property type="match status" value="1"/>
</dbReference>
<organism evidence="8 9">
    <name type="scientific">Dekkera bruxellensis</name>
    <name type="common">Brettanomyces custersii</name>
    <dbReference type="NCBI Taxonomy" id="5007"/>
    <lineage>
        <taxon>Eukaryota</taxon>
        <taxon>Fungi</taxon>
        <taxon>Dikarya</taxon>
        <taxon>Ascomycota</taxon>
        <taxon>Saccharomycotina</taxon>
        <taxon>Pichiomycetes</taxon>
        <taxon>Pichiales</taxon>
        <taxon>Pichiaceae</taxon>
        <taxon>Brettanomyces</taxon>
    </lineage>
</organism>
<protein>
    <recommendedName>
        <fullName evidence="4">Large ribosomal subunit protein uL5m</fullName>
    </recommendedName>
</protein>
<dbReference type="EMBL" id="CABFWN010000006">
    <property type="protein sequence ID" value="VUG20186.1"/>
    <property type="molecule type" value="Genomic_DNA"/>
</dbReference>
<evidence type="ECO:0000313" key="9">
    <source>
        <dbReference type="Proteomes" id="UP000478008"/>
    </source>
</evidence>
<dbReference type="GO" id="GO:0006412">
    <property type="term" value="P:translation"/>
    <property type="evidence" value="ECO:0007669"/>
    <property type="project" value="InterPro"/>
</dbReference>
<accession>A0A3F2Y9P1</accession>
<dbReference type="Pfam" id="PF00673">
    <property type="entry name" value="Ribosomal_L5_C"/>
    <property type="match status" value="1"/>
</dbReference>
<dbReference type="Gene3D" id="3.30.1440.10">
    <property type="match status" value="1"/>
</dbReference>
<evidence type="ECO:0000313" key="8">
    <source>
        <dbReference type="EMBL" id="VUG20186.1"/>
    </source>
</evidence>
<dbReference type="AlphaFoldDB" id="A0A3F2Y9P1"/>
<dbReference type="SUPFAM" id="SSF55282">
    <property type="entry name" value="RL5-like"/>
    <property type="match status" value="1"/>
</dbReference>
<dbReference type="STRING" id="5007.A0A3F2Y9P1"/>
<dbReference type="Pfam" id="PF00281">
    <property type="entry name" value="Ribosomal_L5"/>
    <property type="match status" value="1"/>
</dbReference>
<keyword evidence="2 7" id="KW-0689">Ribosomal protein</keyword>